<accession>G2ZSE7</accession>
<organism evidence="1">
    <name type="scientific">blood disease bacterium R229</name>
    <dbReference type="NCBI Taxonomy" id="741978"/>
    <lineage>
        <taxon>Bacteria</taxon>
        <taxon>Pseudomonadati</taxon>
        <taxon>Pseudomonadota</taxon>
        <taxon>Betaproteobacteria</taxon>
        <taxon>Burkholderiales</taxon>
        <taxon>Burkholderiaceae</taxon>
        <taxon>Ralstonia</taxon>
        <taxon>Ralstonia solanacearum species complex</taxon>
    </lineage>
</organism>
<sequence>MKPVISFWAGGELDPLILWMEQTKGVKFWRMAFKEL</sequence>
<evidence type="ECO:0000313" key="1">
    <source>
        <dbReference type="EMBL" id="CCA81960.1"/>
    </source>
</evidence>
<gene>
    <name evidence="1" type="ORF">BDB_170054</name>
</gene>
<proteinExistence type="predicted"/>
<reference evidence="1" key="2">
    <citation type="submission" date="2011-04" db="EMBL/GenBank/DDBJ databases">
        <authorList>
            <person name="Genoscope - CEA"/>
        </authorList>
    </citation>
    <scope>NUCLEOTIDE SEQUENCE</scope>
    <source>
        <strain evidence="1">R229</strain>
    </source>
</reference>
<dbReference type="EMBL" id="FR854073">
    <property type="protein sequence ID" value="CCA81960.1"/>
    <property type="molecule type" value="Genomic_DNA"/>
</dbReference>
<dbReference type="AlphaFoldDB" id="G2ZSE7"/>
<reference evidence="1" key="1">
    <citation type="journal article" date="2011" name="PLoS ONE">
        <title>Ralstonia syzygii, the Blood Disease Bacterium and some Asian R. solanacearum strains form a single genomic species despite divergent lifestyles.</title>
        <authorList>
            <person name="Remenant B."/>
            <person name="de Cambiaire J.C."/>
            <person name="Cellier G."/>
            <person name="Jacobs J.M."/>
            <person name="Mangenot S."/>
            <person name="Barbe V."/>
            <person name="Lajus A."/>
            <person name="Vallenet D."/>
            <person name="Medigue C."/>
            <person name="Fegan M."/>
            <person name="Allen C."/>
            <person name="Prior P."/>
        </authorList>
    </citation>
    <scope>NUCLEOTIDE SEQUENCE</scope>
    <source>
        <strain evidence="1">R229</strain>
    </source>
</reference>
<name>G2ZSE7_9RALS</name>
<protein>
    <submittedName>
        <fullName evidence="1">Uncharacterized protein</fullName>
    </submittedName>
</protein>